<dbReference type="AlphaFoldDB" id="A0AAJ1MJ57"/>
<dbReference type="Proteomes" id="UP001221217">
    <property type="component" value="Unassembled WGS sequence"/>
</dbReference>
<evidence type="ECO:0000313" key="3">
    <source>
        <dbReference type="EMBL" id="MDC7226277.1"/>
    </source>
</evidence>
<sequence>MKVLLVGSGGVGTAIASIASKNDSNGEWLEQMVVCDYNKVRAEEVAAGLNDRRFTAEQIDAGNKTEIKALADKYGVDFIMNACDPVFNMSIFEAAYECGCTYMDMAMSLSVRDEKDPYGTIALKLGDLQYAKDEDWKKKNLLAVCGSGVEPGMVNVFARYADDKLFDEIHELNVRDADNLVVEGLDVAFGFSIWTTIEECLNPPVIWEKDKGWFVTESFSEPEIFRFPEPVGDQEVINVEHEEVLMLPRYFKDKGLKRATFKFGVDRDMRRVLKTLEALGLDKTEKVNVKGVEVSPRDVVAACSPDPALIGDRMKGQLSAGLWVKGLKDGKERSVYIYQLVDNEECMKLYGSQAIVAQTAFNPVIMMELIAKGIWTGTGVNGPENFPAEPFMQRMEGYNFPAGMMEMESEYKNALDEENLKAGF</sequence>
<name>A0AAJ1MJ57_9SPIO</name>
<dbReference type="PANTHER" id="PTHR43796:SF2">
    <property type="entry name" value="CARBOXYNORSPERMIDINE SYNTHASE"/>
    <property type="match status" value="1"/>
</dbReference>
<dbReference type="InterPro" id="IPR005097">
    <property type="entry name" value="Sacchrp_dh_NADP-bd"/>
</dbReference>
<evidence type="ECO:0000259" key="1">
    <source>
        <dbReference type="Pfam" id="PF03435"/>
    </source>
</evidence>
<accession>A0AAJ1MJ57</accession>
<gene>
    <name evidence="3" type="ORF">PQJ61_05895</name>
</gene>
<comment type="caution">
    <text evidence="3">The sequence shown here is derived from an EMBL/GenBank/DDBJ whole genome shotgun (WGS) entry which is preliminary data.</text>
</comment>
<feature type="domain" description="Saccharopine dehydrogenase NADP binding" evidence="1">
    <location>
        <begin position="3"/>
        <end position="144"/>
    </location>
</feature>
<organism evidence="3 4">
    <name type="scientific">Candidatus Thalassospirochaeta sargassi</name>
    <dbReference type="NCBI Taxonomy" id="3119039"/>
    <lineage>
        <taxon>Bacteria</taxon>
        <taxon>Pseudomonadati</taxon>
        <taxon>Spirochaetota</taxon>
        <taxon>Spirochaetia</taxon>
        <taxon>Spirochaetales</taxon>
        <taxon>Spirochaetaceae</taxon>
        <taxon>Candidatus Thalassospirochaeta</taxon>
    </lineage>
</organism>
<dbReference type="InterPro" id="IPR036291">
    <property type="entry name" value="NAD(P)-bd_dom_sf"/>
</dbReference>
<dbReference type="EMBL" id="JAQQAL010000011">
    <property type="protein sequence ID" value="MDC7226277.1"/>
    <property type="molecule type" value="Genomic_DNA"/>
</dbReference>
<dbReference type="PANTHER" id="PTHR43796">
    <property type="entry name" value="CARBOXYNORSPERMIDINE SYNTHASE"/>
    <property type="match status" value="1"/>
</dbReference>
<dbReference type="Pfam" id="PF16653">
    <property type="entry name" value="Sacchrp_dh_C"/>
    <property type="match status" value="1"/>
</dbReference>
<evidence type="ECO:0000313" key="4">
    <source>
        <dbReference type="Proteomes" id="UP001221217"/>
    </source>
</evidence>
<dbReference type="SUPFAM" id="SSF51735">
    <property type="entry name" value="NAD(P)-binding Rossmann-fold domains"/>
    <property type="match status" value="1"/>
</dbReference>
<proteinExistence type="predicted"/>
<dbReference type="Gene3D" id="3.30.360.10">
    <property type="entry name" value="Dihydrodipicolinate Reductase, domain 2"/>
    <property type="match status" value="1"/>
</dbReference>
<reference evidence="3 4" key="1">
    <citation type="submission" date="2022-12" db="EMBL/GenBank/DDBJ databases">
        <title>Metagenome assembled genome from gulf of manar.</title>
        <authorList>
            <person name="Kohli P."/>
            <person name="Pk S."/>
            <person name="Venkata Ramana C."/>
            <person name="Sasikala C."/>
        </authorList>
    </citation>
    <scope>NUCLEOTIDE SEQUENCE [LARGE SCALE GENOMIC DNA]</scope>
    <source>
        <strain evidence="3">JB008</strain>
    </source>
</reference>
<protein>
    <submittedName>
        <fullName evidence="3">Saccharopine dehydrogenase NADP-binding domain-containing protein</fullName>
    </submittedName>
</protein>
<dbReference type="Gene3D" id="3.40.50.720">
    <property type="entry name" value="NAD(P)-binding Rossmann-like Domain"/>
    <property type="match status" value="1"/>
</dbReference>
<dbReference type="InterPro" id="IPR032095">
    <property type="entry name" value="Sacchrp_dh-like_C"/>
</dbReference>
<evidence type="ECO:0000259" key="2">
    <source>
        <dbReference type="Pfam" id="PF16653"/>
    </source>
</evidence>
<dbReference type="Pfam" id="PF03435">
    <property type="entry name" value="Sacchrp_dh_NADP"/>
    <property type="match status" value="1"/>
</dbReference>
<feature type="domain" description="Saccharopine dehydrogenase-like C-terminal" evidence="2">
    <location>
        <begin position="148"/>
        <end position="397"/>
    </location>
</feature>